<dbReference type="InterPro" id="IPR006684">
    <property type="entry name" value="YbgC/YbaW"/>
</dbReference>
<dbReference type="InterPro" id="IPR050563">
    <property type="entry name" value="4-hydroxybenzoyl-CoA_TE"/>
</dbReference>
<name>A0ABU1FCF3_9RHOB</name>
<evidence type="ECO:0000259" key="3">
    <source>
        <dbReference type="Pfam" id="PF03061"/>
    </source>
</evidence>
<dbReference type="PANTHER" id="PTHR31793:SF37">
    <property type="entry name" value="ACYL-COA THIOESTER HYDROLASE YBGC"/>
    <property type="match status" value="1"/>
</dbReference>
<dbReference type="PIRSF" id="PIRSF003230">
    <property type="entry name" value="YbgC"/>
    <property type="match status" value="1"/>
</dbReference>
<dbReference type="Proteomes" id="UP001247754">
    <property type="component" value="Unassembled WGS sequence"/>
</dbReference>
<keyword evidence="2" id="KW-0378">Hydrolase</keyword>
<evidence type="ECO:0000313" key="4">
    <source>
        <dbReference type="EMBL" id="MDR5654062.1"/>
    </source>
</evidence>
<reference evidence="4 5" key="1">
    <citation type="submission" date="2023-09" db="EMBL/GenBank/DDBJ databases">
        <title>Xinfangfangia sedmenti sp. nov., isolated the sedment.</title>
        <authorList>
            <person name="Xu L."/>
        </authorList>
    </citation>
    <scope>NUCLEOTIDE SEQUENCE [LARGE SCALE GENOMIC DNA]</scope>
    <source>
        <strain evidence="4 5">LG-4</strain>
    </source>
</reference>
<dbReference type="RefSeq" id="WP_310458232.1">
    <property type="nucleotide sequence ID" value="NZ_JAVKPH010000020.1"/>
</dbReference>
<evidence type="ECO:0000313" key="5">
    <source>
        <dbReference type="Proteomes" id="UP001247754"/>
    </source>
</evidence>
<dbReference type="InterPro" id="IPR029069">
    <property type="entry name" value="HotDog_dom_sf"/>
</dbReference>
<dbReference type="InterPro" id="IPR014166">
    <property type="entry name" value="Tol-Pal_acyl-CoA_thioesterase"/>
</dbReference>
<comment type="caution">
    <text evidence="4">The sequence shown here is derived from an EMBL/GenBank/DDBJ whole genome shotgun (WGS) entry which is preliminary data.</text>
</comment>
<evidence type="ECO:0000256" key="1">
    <source>
        <dbReference type="ARBA" id="ARBA00005953"/>
    </source>
</evidence>
<proteinExistence type="inferred from homology"/>
<dbReference type="InterPro" id="IPR006683">
    <property type="entry name" value="Thioestr_dom"/>
</dbReference>
<dbReference type="SUPFAM" id="SSF54637">
    <property type="entry name" value="Thioesterase/thiol ester dehydrase-isomerase"/>
    <property type="match status" value="1"/>
</dbReference>
<dbReference type="EMBL" id="JAVKPH010000020">
    <property type="protein sequence ID" value="MDR5654062.1"/>
    <property type="molecule type" value="Genomic_DNA"/>
</dbReference>
<gene>
    <name evidence="4" type="primary">ybgC</name>
    <name evidence="4" type="ORF">RGD00_15720</name>
</gene>
<dbReference type="NCBIfam" id="TIGR02799">
    <property type="entry name" value="thio_ybgC"/>
    <property type="match status" value="1"/>
</dbReference>
<dbReference type="Pfam" id="PF03061">
    <property type="entry name" value="4HBT"/>
    <property type="match status" value="1"/>
</dbReference>
<feature type="domain" description="Thioesterase" evidence="3">
    <location>
        <begin position="18"/>
        <end position="101"/>
    </location>
</feature>
<organism evidence="4 5">
    <name type="scientific">Ruixingdingia sedimenti</name>
    <dbReference type="NCBI Taxonomy" id="3073604"/>
    <lineage>
        <taxon>Bacteria</taxon>
        <taxon>Pseudomonadati</taxon>
        <taxon>Pseudomonadota</taxon>
        <taxon>Alphaproteobacteria</taxon>
        <taxon>Rhodobacterales</taxon>
        <taxon>Paracoccaceae</taxon>
        <taxon>Ruixingdingia</taxon>
    </lineage>
</organism>
<protein>
    <submittedName>
        <fullName evidence="4">Tol-pal system-associated acyl-CoA thioesterase</fullName>
    </submittedName>
</protein>
<dbReference type="CDD" id="cd00586">
    <property type="entry name" value="4HBT"/>
    <property type="match status" value="1"/>
</dbReference>
<sequence>MTHVHPVRVYYEDTDLAGIVYYANYLKFIERGRSEWVRALGLDQARLKAEEGVVFAVRRVEADYLSPARFDDLLEVCTAPESLTGARIVLMQDVWRGAERLFSARVTLVALTAAGTPGRIPRRLRDALPEL</sequence>
<dbReference type="NCBIfam" id="TIGR00051">
    <property type="entry name" value="YbgC/FadM family acyl-CoA thioesterase"/>
    <property type="match status" value="1"/>
</dbReference>
<evidence type="ECO:0000256" key="2">
    <source>
        <dbReference type="ARBA" id="ARBA00022801"/>
    </source>
</evidence>
<keyword evidence="5" id="KW-1185">Reference proteome</keyword>
<comment type="similarity">
    <text evidence="1">Belongs to the 4-hydroxybenzoyl-CoA thioesterase family.</text>
</comment>
<dbReference type="Gene3D" id="3.10.129.10">
    <property type="entry name" value="Hotdog Thioesterase"/>
    <property type="match status" value="1"/>
</dbReference>
<dbReference type="PANTHER" id="PTHR31793">
    <property type="entry name" value="4-HYDROXYBENZOYL-COA THIOESTERASE FAMILY MEMBER"/>
    <property type="match status" value="1"/>
</dbReference>
<accession>A0ABU1FCF3</accession>